<dbReference type="InterPro" id="IPR036291">
    <property type="entry name" value="NAD(P)-bd_dom_sf"/>
</dbReference>
<dbReference type="PANTHER" id="PTHR43833:SF9">
    <property type="entry name" value="POTASSIUM CHANNEL PROTEIN YUGO-RELATED"/>
    <property type="match status" value="1"/>
</dbReference>
<proteinExistence type="predicted"/>
<dbReference type="RefSeq" id="WP_044615238.1">
    <property type="nucleotide sequence ID" value="NZ_CP007142.1"/>
</dbReference>
<dbReference type="InterPro" id="IPR050721">
    <property type="entry name" value="Trk_Ktr_HKT_K-transport"/>
</dbReference>
<reference evidence="5 6" key="1">
    <citation type="submission" date="2014-01" db="EMBL/GenBank/DDBJ databases">
        <title>Full genme sequencing of cellulolytic bacterium Gynuella sunshinyii YC6258T gen. nov., sp. nov.</title>
        <authorList>
            <person name="Khan H."/>
            <person name="Chung E.J."/>
            <person name="Chung Y.R."/>
        </authorList>
    </citation>
    <scope>NUCLEOTIDE SEQUENCE [LARGE SCALE GENOMIC DNA]</scope>
    <source>
        <strain evidence="5 6">YC6258</strain>
    </source>
</reference>
<dbReference type="SUPFAM" id="SSF51735">
    <property type="entry name" value="NAD(P)-binding Rossmann-fold domains"/>
    <property type="match status" value="1"/>
</dbReference>
<dbReference type="AlphaFoldDB" id="A0A0C5UXN4"/>
<dbReference type="GO" id="GO:0006813">
    <property type="term" value="P:potassium ion transport"/>
    <property type="evidence" value="ECO:0007669"/>
    <property type="project" value="InterPro"/>
</dbReference>
<protein>
    <recommendedName>
        <fullName evidence="7">Potassium channel protein</fullName>
    </recommendedName>
</protein>
<feature type="transmembrane region" description="Helical" evidence="2">
    <location>
        <begin position="80"/>
        <end position="104"/>
    </location>
</feature>
<comment type="subcellular location">
    <subcellularLocation>
        <location evidence="1">Cell membrane</location>
        <topology evidence="1">Multi-pass membrane protein</topology>
    </subcellularLocation>
</comment>
<feature type="transmembrane region" description="Helical" evidence="2">
    <location>
        <begin position="20"/>
        <end position="40"/>
    </location>
</feature>
<evidence type="ECO:0000259" key="3">
    <source>
        <dbReference type="Pfam" id="PF02254"/>
    </source>
</evidence>
<dbReference type="PANTHER" id="PTHR43833">
    <property type="entry name" value="POTASSIUM CHANNEL PROTEIN 2-RELATED-RELATED"/>
    <property type="match status" value="1"/>
</dbReference>
<evidence type="ECO:0008006" key="7">
    <source>
        <dbReference type="Google" id="ProtNLM"/>
    </source>
</evidence>
<evidence type="ECO:0000313" key="5">
    <source>
        <dbReference type="EMBL" id="AJQ92070.1"/>
    </source>
</evidence>
<feature type="transmembrane region" description="Helical" evidence="2">
    <location>
        <begin position="52"/>
        <end position="68"/>
    </location>
</feature>
<dbReference type="Gene3D" id="3.40.50.720">
    <property type="entry name" value="NAD(P)-binding Rossmann-like Domain"/>
    <property type="match status" value="1"/>
</dbReference>
<accession>A0A0C5UXN4</accession>
<keyword evidence="2" id="KW-0472">Membrane</keyword>
<keyword evidence="6" id="KW-1185">Reference proteome</keyword>
<dbReference type="HOGENOM" id="CLU_050982_3_0_6"/>
<dbReference type="InterPro" id="IPR013099">
    <property type="entry name" value="K_chnl_dom"/>
</dbReference>
<dbReference type="InterPro" id="IPR003148">
    <property type="entry name" value="RCK_N"/>
</dbReference>
<feature type="domain" description="Potassium channel" evidence="4">
    <location>
        <begin position="26"/>
        <end position="102"/>
    </location>
</feature>
<organism evidence="5 6">
    <name type="scientific">Gynuella sunshinyii YC6258</name>
    <dbReference type="NCBI Taxonomy" id="1445510"/>
    <lineage>
        <taxon>Bacteria</taxon>
        <taxon>Pseudomonadati</taxon>
        <taxon>Pseudomonadota</taxon>
        <taxon>Gammaproteobacteria</taxon>
        <taxon>Oceanospirillales</taxon>
        <taxon>Saccharospirillaceae</taxon>
        <taxon>Gynuella</taxon>
    </lineage>
</organism>
<name>A0A0C5UXN4_9GAMM</name>
<dbReference type="GO" id="GO:0005886">
    <property type="term" value="C:plasma membrane"/>
    <property type="evidence" value="ECO:0007669"/>
    <property type="project" value="UniProtKB-SubCell"/>
</dbReference>
<evidence type="ECO:0000313" key="6">
    <source>
        <dbReference type="Proteomes" id="UP000032266"/>
    </source>
</evidence>
<dbReference type="EMBL" id="CP007142">
    <property type="protein sequence ID" value="AJQ92070.1"/>
    <property type="molecule type" value="Genomic_DNA"/>
</dbReference>
<evidence type="ECO:0000256" key="2">
    <source>
        <dbReference type="SAM" id="Phobius"/>
    </source>
</evidence>
<gene>
    <name evidence="5" type="ORF">YC6258_00014</name>
</gene>
<dbReference type="SUPFAM" id="SSF81324">
    <property type="entry name" value="Voltage-gated potassium channels"/>
    <property type="match status" value="1"/>
</dbReference>
<dbReference type="STRING" id="1445510.YC6258_00014"/>
<dbReference type="KEGG" id="gsn:YC6258_00014"/>
<evidence type="ECO:0000256" key="1">
    <source>
        <dbReference type="ARBA" id="ARBA00004651"/>
    </source>
</evidence>
<keyword evidence="2" id="KW-1133">Transmembrane helix</keyword>
<dbReference type="Pfam" id="PF02254">
    <property type="entry name" value="TrkA_N"/>
    <property type="match status" value="1"/>
</dbReference>
<evidence type="ECO:0000259" key="4">
    <source>
        <dbReference type="Pfam" id="PF07885"/>
    </source>
</evidence>
<dbReference type="OrthoDB" id="9813518at2"/>
<sequence>MLVISTLKKLLMRHFMELRWHSILLVIAAYMLLSWAILWVCGEVALTRSHDFIYWLIVTASTVGYGDLSPETVAGKYAVAFLVIPMGLGLFGLTIGRVAAFVSYQWRKGIKGMKALNYDNHILVIGWNENRTLQLIRLLQHEMAQQTERQQIALCVRVEVENPMPDSIGFTRVSSFSNDADMERTSLEKASTIIIDTRDDDVTMTTALYCSSKNPQAHIIAYFNDDTLGALLKQHCPNVECMPSVAVEMIAKSAVDPGSSALHYQLLAVDEGMTQYSMKYRGQHPVTIRDLFNTFKERYEATLIGLARAGTKTLQLNPALNDQIQPGDTLYYIAEGRINHIDWENFRV</sequence>
<feature type="domain" description="RCK N-terminal" evidence="3">
    <location>
        <begin position="177"/>
        <end position="234"/>
    </location>
</feature>
<dbReference type="Proteomes" id="UP000032266">
    <property type="component" value="Chromosome"/>
</dbReference>
<dbReference type="Pfam" id="PF07885">
    <property type="entry name" value="Ion_trans_2"/>
    <property type="match status" value="1"/>
</dbReference>
<keyword evidence="2" id="KW-0812">Transmembrane</keyword>
<dbReference type="PATRIC" id="fig|1445510.3.peg.13"/>
<dbReference type="Gene3D" id="1.10.287.70">
    <property type="match status" value="1"/>
</dbReference>